<protein>
    <submittedName>
        <fullName evidence="1">Uncharacterized protein</fullName>
    </submittedName>
</protein>
<accession>A0ACD5VEW6</accession>
<keyword evidence="2" id="KW-1185">Reference proteome</keyword>
<organism evidence="1 2">
    <name type="scientific">Avena sativa</name>
    <name type="common">Oat</name>
    <dbReference type="NCBI Taxonomy" id="4498"/>
    <lineage>
        <taxon>Eukaryota</taxon>
        <taxon>Viridiplantae</taxon>
        <taxon>Streptophyta</taxon>
        <taxon>Embryophyta</taxon>
        <taxon>Tracheophyta</taxon>
        <taxon>Spermatophyta</taxon>
        <taxon>Magnoliopsida</taxon>
        <taxon>Liliopsida</taxon>
        <taxon>Poales</taxon>
        <taxon>Poaceae</taxon>
        <taxon>BOP clade</taxon>
        <taxon>Pooideae</taxon>
        <taxon>Poodae</taxon>
        <taxon>Poeae</taxon>
        <taxon>Poeae Chloroplast Group 1 (Aveneae type)</taxon>
        <taxon>Aveninae</taxon>
        <taxon>Avena</taxon>
    </lineage>
</organism>
<evidence type="ECO:0000313" key="2">
    <source>
        <dbReference type="Proteomes" id="UP001732700"/>
    </source>
</evidence>
<evidence type="ECO:0000313" key="1">
    <source>
        <dbReference type="EnsemblPlants" id="AVESA.00010b.r2.3AG0410540.1.CDS"/>
    </source>
</evidence>
<reference evidence="1" key="2">
    <citation type="submission" date="2025-09" db="UniProtKB">
        <authorList>
            <consortium name="EnsemblPlants"/>
        </authorList>
    </citation>
    <scope>IDENTIFICATION</scope>
</reference>
<name>A0ACD5VEW6_AVESA</name>
<dbReference type="Proteomes" id="UP001732700">
    <property type="component" value="Chromosome 3A"/>
</dbReference>
<proteinExistence type="predicted"/>
<sequence length="999" mass="113756">MDVYGSAQGAVESLLSSLALVLRDKDRLPGNVASDVQCISDEMESMNGFLLDLNEASEDEDHQVQAWKKQVKNVAMESERWVQQHHRWAGMMPCGGGILGYLRRIQHSVMTASERGHIATKIQELKARAHEVGERGQRYGIDVPSRSEHRLQDHLLADLDPGVETEEEQCARRRWLLDPIEPYITEEDNKNLISWLTEEGVDDIPPVRLIQVVGIGRLGKISLIKVYYQHPVRTCFSLSLWVTLPAGEHSLTRMLEQLVLNLQKQAGVRQDVLHVMDKVTMFLKDKKFLITFDGVYTASTWEMLCSTLSNIGGTIGSALIGITQDSGFLISSSGRTLNKVVNRANMYHGRATRLLKTANREDEKNRVLFDIIIKLCPDTFCCNMLLHLLYVNPRRTLQELQSWCDRLYTYGGWNNARNMLLFSYKGLQKDHRSCLLYLSIFPVGWRIRRSCLVRRWVAEGLISRRAGISALEAADLCFNALLDRGLLVCVHSSACGRAKLIQIPHPVHQFILERAISENSADLNLPPHFAPFLSTGNGIQLQQVPKEQRPHVTASRRWQSIGCNCKHGVAVVEPVVRRDIIWLLEFLPTFERHGLIKVLALESCKGFAKHHLKNISQISELRYLNLRGTDVTQLPEDIHKLYNLETLDIRQTKVTMLPANIVYLRMMKHILSGNIEDIRQLRPREQQQTAPPRPPPPSQQHLQEKDEEEDDDQNEFDDEDEEEDGDEFDNEDEDEAEDGDEVYSNIFGSHESFSAVSMPHGICHMTEMQVLSHVEISTNNFDKLIPDLEHLQKLQKLGIVVHGKMEPHLHKLLRAIEKLGRCLRSLSIRFKPEPGNGNANDSINQITLPMFLQSIKLSGFRDGLPSCVLRLSQLVKVTLRESFLRNTDLRRLGQLANLTSLCLMFVRSYEGAIHMVLQRYEYQNLKFLVMKQTFIQYLGFQEGAAPRLQNLQWTNSTVNALSGINHLWRLTDIVFSGSIVSNGVRQAIAVDPRSINVVY</sequence>
<reference evidence="1" key="1">
    <citation type="submission" date="2021-05" db="EMBL/GenBank/DDBJ databases">
        <authorList>
            <person name="Scholz U."/>
            <person name="Mascher M."/>
            <person name="Fiebig A."/>
        </authorList>
    </citation>
    <scope>NUCLEOTIDE SEQUENCE [LARGE SCALE GENOMIC DNA]</scope>
</reference>
<dbReference type="EnsemblPlants" id="AVESA.00010b.r2.3AG0410540.1">
    <property type="protein sequence ID" value="AVESA.00010b.r2.3AG0410540.1.CDS"/>
    <property type="gene ID" value="AVESA.00010b.r2.3AG0410540"/>
</dbReference>